<dbReference type="EMBL" id="LGAV01000001">
    <property type="protein sequence ID" value="KOS16412.1"/>
    <property type="molecule type" value="Genomic_DNA"/>
</dbReference>
<dbReference type="InterPro" id="IPR040194">
    <property type="entry name" value="Cwf19-like"/>
</dbReference>
<dbReference type="InterPro" id="IPR006768">
    <property type="entry name" value="Cwf19-like_C_dom-1"/>
</dbReference>
<dbReference type="OrthoDB" id="444325at2759"/>
<accession>A0A0M9VRA8</accession>
<dbReference type="PANTHER" id="PTHR12072">
    <property type="entry name" value="CWF19, CELL CYCLE CONTROL PROTEIN"/>
    <property type="match status" value="1"/>
</dbReference>
<dbReference type="VEuPathDB" id="FungiDB:Malapachy_3114"/>
<dbReference type="PANTHER" id="PTHR12072:SF4">
    <property type="entry name" value="CWF19-LIKE PROTEIN 1"/>
    <property type="match status" value="1"/>
</dbReference>
<organism evidence="3 4">
    <name type="scientific">Malassezia pachydermatis</name>
    <dbReference type="NCBI Taxonomy" id="77020"/>
    <lineage>
        <taxon>Eukaryota</taxon>
        <taxon>Fungi</taxon>
        <taxon>Dikarya</taxon>
        <taxon>Basidiomycota</taxon>
        <taxon>Ustilaginomycotina</taxon>
        <taxon>Malasseziomycetes</taxon>
        <taxon>Malasseziales</taxon>
        <taxon>Malasseziaceae</taxon>
        <taxon>Malassezia</taxon>
    </lineage>
</organism>
<protein>
    <recommendedName>
        <fullName evidence="2">Cwf19-like C-terminal domain-containing protein</fullName>
    </recommendedName>
</protein>
<dbReference type="GeneID" id="28729468"/>
<proteinExistence type="predicted"/>
<sequence length="611" mass="66329">MPAQKILLLGPAAGRLRALVEKVTAIEAKHGPFVAAFLVGDVFEKGDSLDDDETALLDGSLKLPIPTYFFYGTHMPDDVQSKLEAKCPERAGLVQLVPNLTYMGSAGLAVVHGFRIAFCGGVSLAAPPMGSESHDATRAPEIDWHASLPVRADAVEKTSTWTPLDTPAAVTKAVHHMLSHPAMALGEARAPPPPSDPESLQQARSFQYAQAAYEFQLERDAEVLQARPPVDFLLTTSWPLGIDVLAQAPPSNAAVWGQPAIARLAEAARPRYHVVHAPIHSAEPGVFWEREPYENPPFAALPPPSVPPITRFVSLATAANASKVRWFLALQLAPADEVTTAARPSPLTPSPLWMVASEPPSHKKGSAKRVHTGETERSGARPRRQRRTEAPVGPDQCWFCLSNPAVEKHLIVAVGMECYVALPKGQLPVSSDEHTLVPGGGHVLIVPIMHTPSLYASASSEAVRHEVAAWKAALTSCYASMDAVPVTWEVVRRGTRAGHTQTQVVPIARELAEACEAYIRQAGEDAGYAWEAPSVADVWSHEDAPVSPQDREDYCCIEIDGRRLLLLLHGTRFNIQFPRETLAAFLEMPERGDWRSCVRAPEVEEAECSRL</sequence>
<keyword evidence="4" id="KW-1185">Reference proteome</keyword>
<comment type="caution">
    <text evidence="3">The sequence shown here is derived from an EMBL/GenBank/DDBJ whole genome shotgun (WGS) entry which is preliminary data.</text>
</comment>
<dbReference type="GO" id="GO:0071014">
    <property type="term" value="C:post-mRNA release spliceosomal complex"/>
    <property type="evidence" value="ECO:0007669"/>
    <property type="project" value="TreeGrafter"/>
</dbReference>
<evidence type="ECO:0000259" key="2">
    <source>
        <dbReference type="Pfam" id="PF04677"/>
    </source>
</evidence>
<evidence type="ECO:0000313" key="3">
    <source>
        <dbReference type="EMBL" id="KOS16412.1"/>
    </source>
</evidence>
<dbReference type="RefSeq" id="XP_017994044.1">
    <property type="nucleotide sequence ID" value="XM_018137592.1"/>
</dbReference>
<feature type="region of interest" description="Disordered" evidence="1">
    <location>
        <begin position="339"/>
        <end position="389"/>
    </location>
</feature>
<dbReference type="GO" id="GO:0061632">
    <property type="term" value="F:RNA lariat debranching enzyme activator activity"/>
    <property type="evidence" value="ECO:0007669"/>
    <property type="project" value="TreeGrafter"/>
</dbReference>
<evidence type="ECO:0000256" key="1">
    <source>
        <dbReference type="SAM" id="MobiDB-lite"/>
    </source>
</evidence>
<dbReference type="Pfam" id="PF04677">
    <property type="entry name" value="CwfJ_C_1"/>
    <property type="match status" value="1"/>
</dbReference>
<dbReference type="Proteomes" id="UP000037751">
    <property type="component" value="Unassembled WGS sequence"/>
</dbReference>
<reference evidence="3 4" key="1">
    <citation type="submission" date="2015-07" db="EMBL/GenBank/DDBJ databases">
        <title>Draft Genome Sequence of Malassezia furfur CBS1878 and Malassezia pachydermatis CBS1879.</title>
        <authorList>
            <person name="Triana S."/>
            <person name="Ohm R."/>
            <person name="Gonzalez A."/>
            <person name="DeCock H."/>
            <person name="Restrepo S."/>
            <person name="Celis A."/>
        </authorList>
    </citation>
    <scope>NUCLEOTIDE SEQUENCE [LARGE SCALE GENOMIC DNA]</scope>
    <source>
        <strain evidence="3 4">CBS 1879</strain>
    </source>
</reference>
<gene>
    <name evidence="3" type="ORF">Malapachy_3114</name>
</gene>
<name>A0A0M9VRA8_9BASI</name>
<dbReference type="AlphaFoldDB" id="A0A0M9VRA8"/>
<dbReference type="GO" id="GO:0000398">
    <property type="term" value="P:mRNA splicing, via spliceosome"/>
    <property type="evidence" value="ECO:0007669"/>
    <property type="project" value="TreeGrafter"/>
</dbReference>
<evidence type="ECO:0000313" key="4">
    <source>
        <dbReference type="Proteomes" id="UP000037751"/>
    </source>
</evidence>
<feature type="domain" description="Cwf19-like C-terminal" evidence="2">
    <location>
        <begin position="389"/>
        <end position="518"/>
    </location>
</feature>
<dbReference type="STRING" id="77020.A0A0M9VRA8"/>